<evidence type="ECO:0000313" key="2">
    <source>
        <dbReference type="Proteomes" id="UP000466586"/>
    </source>
</evidence>
<dbReference type="SUPFAM" id="SSF50475">
    <property type="entry name" value="FMN-binding split barrel"/>
    <property type="match status" value="1"/>
</dbReference>
<dbReference type="PANTHER" id="PTHR42815">
    <property type="entry name" value="FAD-BINDING, PUTATIVE (AFU_ORTHOLOGUE AFUA_6G07600)-RELATED"/>
    <property type="match status" value="1"/>
</dbReference>
<dbReference type="PANTHER" id="PTHR42815:SF2">
    <property type="entry name" value="FAD-BINDING, PUTATIVE (AFU_ORTHOLOGUE AFUA_6G07600)-RELATED"/>
    <property type="match status" value="1"/>
</dbReference>
<organism evidence="1 2">
    <name type="scientific">Hufsiella arboris</name>
    <dbReference type="NCBI Taxonomy" id="2695275"/>
    <lineage>
        <taxon>Bacteria</taxon>
        <taxon>Pseudomonadati</taxon>
        <taxon>Bacteroidota</taxon>
        <taxon>Sphingobacteriia</taxon>
        <taxon>Sphingobacteriales</taxon>
        <taxon>Sphingobacteriaceae</taxon>
        <taxon>Hufsiella</taxon>
    </lineage>
</organism>
<dbReference type="Gene3D" id="2.30.110.10">
    <property type="entry name" value="Electron Transport, Fmn-binding Protein, Chain A"/>
    <property type="match status" value="1"/>
</dbReference>
<dbReference type="EMBL" id="WVHT01000002">
    <property type="protein sequence ID" value="MXV50297.1"/>
    <property type="molecule type" value="Genomic_DNA"/>
</dbReference>
<dbReference type="InterPro" id="IPR012349">
    <property type="entry name" value="Split_barrel_FMN-bd"/>
</dbReference>
<gene>
    <name evidence="1" type="ORF">GS399_04880</name>
</gene>
<accession>A0A7K1Y6V8</accession>
<name>A0A7K1Y6V8_9SPHI</name>
<protein>
    <submittedName>
        <fullName evidence="1">Pyridoxamine 5'-phosphate oxidase</fullName>
    </submittedName>
</protein>
<dbReference type="AlphaFoldDB" id="A0A7K1Y6V8"/>
<comment type="caution">
    <text evidence="1">The sequence shown here is derived from an EMBL/GenBank/DDBJ whole genome shotgun (WGS) entry which is preliminary data.</text>
</comment>
<dbReference type="Proteomes" id="UP000466586">
    <property type="component" value="Unassembled WGS sequence"/>
</dbReference>
<evidence type="ECO:0000313" key="1">
    <source>
        <dbReference type="EMBL" id="MXV50297.1"/>
    </source>
</evidence>
<reference evidence="1 2" key="1">
    <citation type="submission" date="2019-11" db="EMBL/GenBank/DDBJ databases">
        <title>Pedobacter sp. HMF7647 Genome sequencing and assembly.</title>
        <authorList>
            <person name="Kang H."/>
            <person name="Kim H."/>
            <person name="Joh K."/>
        </authorList>
    </citation>
    <scope>NUCLEOTIDE SEQUENCE [LARGE SCALE GENOMIC DNA]</scope>
    <source>
        <strain evidence="1 2">HMF7647</strain>
    </source>
</reference>
<dbReference type="RefSeq" id="WP_160843476.1">
    <property type="nucleotide sequence ID" value="NZ_WVHT01000002.1"/>
</dbReference>
<sequence length="238" mass="27279">MLWASVLAGRPGFLELDEQQHIYLNPELLLSNPEDIFWQNIRTSPGIGLLFIELLTRRRFRINGKINFDGARWRIEIDQAYPNCPKYIQRRKLIDETGITSVSTHDMRTWINKADTIFVASADNQNNLDVSHRGGETGFVQYIDGQTLRIPDYAGNSMFNTLGNFHINTAAGILLMDFTNGETLQLSGQAILHINDEAADEFTGGTNRFWDFKIQQSLFSRSLFDFSFRFIDFSPFNP</sequence>
<proteinExistence type="predicted"/>
<keyword evidence="2" id="KW-1185">Reference proteome</keyword>